<keyword evidence="2" id="KW-1133">Transmembrane helix</keyword>
<evidence type="ECO:0000313" key="5">
    <source>
        <dbReference type="Proteomes" id="UP000663854"/>
    </source>
</evidence>
<dbReference type="EMBL" id="CAJNOL010000063">
    <property type="protein sequence ID" value="CAF0806048.1"/>
    <property type="molecule type" value="Genomic_DNA"/>
</dbReference>
<reference evidence="3" key="1">
    <citation type="submission" date="2021-02" db="EMBL/GenBank/DDBJ databases">
        <authorList>
            <person name="Nowell W R."/>
        </authorList>
    </citation>
    <scope>NUCLEOTIDE SEQUENCE</scope>
</reference>
<gene>
    <name evidence="4" type="ORF">JXQ802_LOCUS4485</name>
    <name evidence="3" type="ORF">PYM288_LOCUS4166</name>
</gene>
<protein>
    <submittedName>
        <fullName evidence="3">Uncharacterized protein</fullName>
    </submittedName>
</protein>
<evidence type="ECO:0000313" key="4">
    <source>
        <dbReference type="EMBL" id="CAF0806048.1"/>
    </source>
</evidence>
<feature type="transmembrane region" description="Helical" evidence="2">
    <location>
        <begin position="117"/>
        <end position="137"/>
    </location>
</feature>
<dbReference type="Proteomes" id="UP000663854">
    <property type="component" value="Unassembled WGS sequence"/>
</dbReference>
<name>A0A813RZ52_9BILA</name>
<evidence type="ECO:0000256" key="1">
    <source>
        <dbReference type="SAM" id="MobiDB-lite"/>
    </source>
</evidence>
<keyword evidence="2" id="KW-0472">Membrane</keyword>
<keyword evidence="2" id="KW-0812">Transmembrane</keyword>
<evidence type="ECO:0000313" key="6">
    <source>
        <dbReference type="Proteomes" id="UP000663870"/>
    </source>
</evidence>
<evidence type="ECO:0000313" key="3">
    <source>
        <dbReference type="EMBL" id="CAF0791749.1"/>
    </source>
</evidence>
<keyword evidence="6" id="KW-1185">Reference proteome</keyword>
<evidence type="ECO:0000256" key="2">
    <source>
        <dbReference type="SAM" id="Phobius"/>
    </source>
</evidence>
<dbReference type="EMBL" id="CAJNOH010000036">
    <property type="protein sequence ID" value="CAF0791749.1"/>
    <property type="molecule type" value="Genomic_DNA"/>
</dbReference>
<proteinExistence type="predicted"/>
<sequence length="458" mass="52079">MDNVVLTSASQISPKSGSPLNSQPIPSVTVESITTSTIESHVEIPLESVEQTNIDGNFQARLDVNYQAHDVALATAKTNGHEQINGLKFEQHHKMDIDDGYEHPDKMKSCCIMLNKLFLALAIVCFALFLCAIAFIVTNRGVAYSNPNVNNVFGISDTYDTQEPLTSSDQLINDTYFNLTHRYTGGIIVILSRRGASINDILIPYTDSNGIKQYRSIIVKGTRYSSIRFDFDKENDSINLNNQLPLNYPFLNYYNDDWLMYGDKNNPYHIRFVNDLIEIIYEFSSSNMNEFMMTTIVSPKLHEQIVADPTNNIYFNLRGYGNLSTHYLNLSSSTPIHIETTEQMQKNQLIEGQYVDQLTDINNYFYKLDRVGIGKNFIATLMENETKTKLNIFADHSGITIDPFIVGSSDRNITIPDMYGIRISPRQSPVFQTMSIYGPTIVVYPSQAIHTTWWQFEY</sequence>
<accession>A0A813RZ52</accession>
<comment type="caution">
    <text evidence="3">The sequence shown here is derived from an EMBL/GenBank/DDBJ whole genome shotgun (WGS) entry which is preliminary data.</text>
</comment>
<feature type="region of interest" description="Disordered" evidence="1">
    <location>
        <begin position="1"/>
        <end position="25"/>
    </location>
</feature>
<dbReference type="Proteomes" id="UP000663870">
    <property type="component" value="Unassembled WGS sequence"/>
</dbReference>
<dbReference type="AlphaFoldDB" id="A0A813RZ52"/>
<organism evidence="3 5">
    <name type="scientific">Rotaria sordida</name>
    <dbReference type="NCBI Taxonomy" id="392033"/>
    <lineage>
        <taxon>Eukaryota</taxon>
        <taxon>Metazoa</taxon>
        <taxon>Spiralia</taxon>
        <taxon>Gnathifera</taxon>
        <taxon>Rotifera</taxon>
        <taxon>Eurotatoria</taxon>
        <taxon>Bdelloidea</taxon>
        <taxon>Philodinida</taxon>
        <taxon>Philodinidae</taxon>
        <taxon>Rotaria</taxon>
    </lineage>
</organism>